<dbReference type="Proteomes" id="UP000233556">
    <property type="component" value="Unassembled WGS sequence"/>
</dbReference>
<reference evidence="2" key="2">
    <citation type="submission" date="2017-12" db="EMBL/GenBank/DDBJ databases">
        <title>Genome sequence of the Bar-tailed Godwit (Limosa lapponica baueri).</title>
        <authorList>
            <person name="Lima N.C.B."/>
            <person name="Parody-Merino A.M."/>
            <person name="Battley P.F."/>
            <person name="Fidler A.E."/>
            <person name="Prosdocimi F."/>
        </authorList>
    </citation>
    <scope>NUCLEOTIDE SEQUENCE [LARGE SCALE GENOMIC DNA]</scope>
</reference>
<accession>A0A2I0UL06</accession>
<proteinExistence type="predicted"/>
<dbReference type="OrthoDB" id="9212596at2759"/>
<organism evidence="1 2">
    <name type="scientific">Limosa lapponica baueri</name>
    <dbReference type="NCBI Taxonomy" id="1758121"/>
    <lineage>
        <taxon>Eukaryota</taxon>
        <taxon>Metazoa</taxon>
        <taxon>Chordata</taxon>
        <taxon>Craniata</taxon>
        <taxon>Vertebrata</taxon>
        <taxon>Euteleostomi</taxon>
        <taxon>Archelosauria</taxon>
        <taxon>Archosauria</taxon>
        <taxon>Dinosauria</taxon>
        <taxon>Saurischia</taxon>
        <taxon>Theropoda</taxon>
        <taxon>Coelurosauria</taxon>
        <taxon>Aves</taxon>
        <taxon>Neognathae</taxon>
        <taxon>Neoaves</taxon>
        <taxon>Charadriiformes</taxon>
        <taxon>Scolopacidae</taxon>
        <taxon>Limosa</taxon>
    </lineage>
</organism>
<name>A0A2I0UL06_LIMLA</name>
<gene>
    <name evidence="1" type="ORF">llap_2979</name>
</gene>
<keyword evidence="2" id="KW-1185">Reference proteome</keyword>
<sequence>MLFWNMKKRCWVTTSYLPAAMLQQASMHLHPMNMAGFCLPGMRVPHNTSQYIMDQHEFPWKNKQEVVVAMSRGSGNYSTKGEDFLLTVQEDEGIYTEAEEEESTQLAWQD</sequence>
<evidence type="ECO:0000313" key="2">
    <source>
        <dbReference type="Proteomes" id="UP000233556"/>
    </source>
</evidence>
<evidence type="ECO:0000313" key="1">
    <source>
        <dbReference type="EMBL" id="PKU46731.1"/>
    </source>
</evidence>
<reference evidence="2" key="1">
    <citation type="submission" date="2017-11" db="EMBL/GenBank/DDBJ databases">
        <authorList>
            <person name="Lima N.C."/>
            <person name="Parody-Merino A.M."/>
            <person name="Battley P.F."/>
            <person name="Fidler A.E."/>
            <person name="Prosdocimi F."/>
        </authorList>
    </citation>
    <scope>NUCLEOTIDE SEQUENCE [LARGE SCALE GENOMIC DNA]</scope>
</reference>
<protein>
    <submittedName>
        <fullName evidence="1">Alpha beta-gliadin a-iv-like</fullName>
    </submittedName>
</protein>
<dbReference type="EMBL" id="KZ505700">
    <property type="protein sequence ID" value="PKU46731.1"/>
    <property type="molecule type" value="Genomic_DNA"/>
</dbReference>
<dbReference type="AlphaFoldDB" id="A0A2I0UL06"/>